<accession>A0A2R6ABX5</accession>
<proteinExistence type="predicted"/>
<dbReference type="EMBL" id="NEXC01000013">
    <property type="protein sequence ID" value="PSN83849.1"/>
    <property type="molecule type" value="Genomic_DNA"/>
</dbReference>
<reference evidence="1 2" key="1">
    <citation type="submission" date="2017-04" db="EMBL/GenBank/DDBJ databases">
        <title>Novel microbial lineages endemic to geothermal iron-oxide mats fill important gaps in the evolutionary history of Archaea.</title>
        <authorList>
            <person name="Jay Z.J."/>
            <person name="Beam J.P."/>
            <person name="Dlakic M."/>
            <person name="Rusch D.B."/>
            <person name="Kozubal M.A."/>
            <person name="Inskeep W.P."/>
        </authorList>
    </citation>
    <scope>NUCLEOTIDE SEQUENCE [LARGE SCALE GENOMIC DNA]</scope>
    <source>
        <strain evidence="1">OSP_D</strain>
    </source>
</reference>
<sequence length="110" mass="12834">MLAANAFLEEALARLIEKGVVEQKGDKLSFTEEWATFLASRISYTQKREQIKQKIVEALRDFYKLKGYVGETRFDLAWVKQIFIAQFELLEDEQRALINEFIEGVKLIDT</sequence>
<name>A0A2R6ABX5_9ARCH</name>
<evidence type="ECO:0000313" key="1">
    <source>
        <dbReference type="EMBL" id="PSN83849.1"/>
    </source>
</evidence>
<comment type="caution">
    <text evidence="1">The sequence shown here is derived from an EMBL/GenBank/DDBJ whole genome shotgun (WGS) entry which is preliminary data.</text>
</comment>
<protein>
    <submittedName>
        <fullName evidence="1">Uncharacterized protein</fullName>
    </submittedName>
</protein>
<gene>
    <name evidence="1" type="ORF">B9Q01_03175</name>
</gene>
<evidence type="ECO:0000313" key="2">
    <source>
        <dbReference type="Proteomes" id="UP000240880"/>
    </source>
</evidence>
<dbReference type="AlphaFoldDB" id="A0A2R6ABX5"/>
<dbReference type="Proteomes" id="UP000240880">
    <property type="component" value="Unassembled WGS sequence"/>
</dbReference>
<organism evidence="1 2">
    <name type="scientific">Candidatus Marsarchaeota G1 archaeon OSP_D</name>
    <dbReference type="NCBI Taxonomy" id="1978155"/>
    <lineage>
        <taxon>Archaea</taxon>
        <taxon>Candidatus Marsarchaeota</taxon>
        <taxon>Candidatus Marsarchaeota group 1</taxon>
    </lineage>
</organism>